<dbReference type="STRING" id="947166.A0A1D1VRW2"/>
<evidence type="ECO:0000256" key="2">
    <source>
        <dbReference type="ARBA" id="ARBA00022723"/>
    </source>
</evidence>
<dbReference type="OrthoDB" id="1607513at2759"/>
<dbReference type="Proteomes" id="UP000186922">
    <property type="component" value="Unassembled WGS sequence"/>
</dbReference>
<sequence>MEDKLTRISPDSWQQDVVKVAQLLDPCIKTSLVPDTAGKLAASDLLKKFCALYKNESDQISKSTAISSVPTSIIRSGFLKLLNKNASVDQSEVDKYLGTAPELDCKPLQWWKERREIFPTLCKPVMDVFAVCASSSESERWFSQSGRLITKSRCSLGTNSVHVSMCLKSWYGHVFAQSEAFDLTYTWA</sequence>
<keyword evidence="2" id="KW-0479">Metal-binding</keyword>
<dbReference type="EMBL" id="BDGG01000010">
    <property type="protein sequence ID" value="GAV04295.1"/>
    <property type="molecule type" value="Genomic_DNA"/>
</dbReference>
<dbReference type="InterPro" id="IPR012337">
    <property type="entry name" value="RNaseH-like_sf"/>
</dbReference>
<dbReference type="InterPro" id="IPR052035">
    <property type="entry name" value="ZnF_BED_domain_contain"/>
</dbReference>
<comment type="caution">
    <text evidence="7">The sequence shown here is derived from an EMBL/GenBank/DDBJ whole genome shotgun (WGS) entry which is preliminary data.</text>
</comment>
<evidence type="ECO:0000256" key="4">
    <source>
        <dbReference type="ARBA" id="ARBA00022833"/>
    </source>
</evidence>
<keyword evidence="3" id="KW-0863">Zinc-finger</keyword>
<dbReference type="InterPro" id="IPR008906">
    <property type="entry name" value="HATC_C_dom"/>
</dbReference>
<name>A0A1D1VRW2_RAMVA</name>
<dbReference type="PANTHER" id="PTHR46481">
    <property type="entry name" value="ZINC FINGER BED DOMAIN-CONTAINING PROTEIN 4"/>
    <property type="match status" value="1"/>
</dbReference>
<evidence type="ECO:0000256" key="5">
    <source>
        <dbReference type="ARBA" id="ARBA00023242"/>
    </source>
</evidence>
<dbReference type="Pfam" id="PF05699">
    <property type="entry name" value="Dimer_Tnp_hAT"/>
    <property type="match status" value="1"/>
</dbReference>
<evidence type="ECO:0000313" key="8">
    <source>
        <dbReference type="Proteomes" id="UP000186922"/>
    </source>
</evidence>
<dbReference type="GO" id="GO:0046983">
    <property type="term" value="F:protein dimerization activity"/>
    <property type="evidence" value="ECO:0007669"/>
    <property type="project" value="InterPro"/>
</dbReference>
<dbReference type="PANTHER" id="PTHR46481:SF10">
    <property type="entry name" value="ZINC FINGER BED DOMAIN-CONTAINING PROTEIN 39"/>
    <property type="match status" value="1"/>
</dbReference>
<organism evidence="7 8">
    <name type="scientific">Ramazzottius varieornatus</name>
    <name type="common">Water bear</name>
    <name type="synonym">Tardigrade</name>
    <dbReference type="NCBI Taxonomy" id="947166"/>
    <lineage>
        <taxon>Eukaryota</taxon>
        <taxon>Metazoa</taxon>
        <taxon>Ecdysozoa</taxon>
        <taxon>Tardigrada</taxon>
        <taxon>Eutardigrada</taxon>
        <taxon>Parachela</taxon>
        <taxon>Hypsibioidea</taxon>
        <taxon>Ramazzottiidae</taxon>
        <taxon>Ramazzottius</taxon>
    </lineage>
</organism>
<gene>
    <name evidence="7" type="primary">RvY_14598-1</name>
    <name evidence="7" type="synonym">RvY_14598.1</name>
    <name evidence="7" type="ORF">RvY_14598</name>
</gene>
<evidence type="ECO:0000256" key="3">
    <source>
        <dbReference type="ARBA" id="ARBA00022771"/>
    </source>
</evidence>
<dbReference type="GO" id="GO:0005634">
    <property type="term" value="C:nucleus"/>
    <property type="evidence" value="ECO:0007669"/>
    <property type="project" value="UniProtKB-SubCell"/>
</dbReference>
<reference evidence="7 8" key="1">
    <citation type="journal article" date="2016" name="Nat. Commun.">
        <title>Extremotolerant tardigrade genome and improved radiotolerance of human cultured cells by tardigrade-unique protein.</title>
        <authorList>
            <person name="Hashimoto T."/>
            <person name="Horikawa D.D."/>
            <person name="Saito Y."/>
            <person name="Kuwahara H."/>
            <person name="Kozuka-Hata H."/>
            <person name="Shin-I T."/>
            <person name="Minakuchi Y."/>
            <person name="Ohishi K."/>
            <person name="Motoyama A."/>
            <person name="Aizu T."/>
            <person name="Enomoto A."/>
            <person name="Kondo K."/>
            <person name="Tanaka S."/>
            <person name="Hara Y."/>
            <person name="Koshikawa S."/>
            <person name="Sagara H."/>
            <person name="Miura T."/>
            <person name="Yokobori S."/>
            <person name="Miyagawa K."/>
            <person name="Suzuki Y."/>
            <person name="Kubo T."/>
            <person name="Oyama M."/>
            <person name="Kohara Y."/>
            <person name="Fujiyama A."/>
            <person name="Arakawa K."/>
            <person name="Katayama T."/>
            <person name="Toyoda A."/>
            <person name="Kunieda T."/>
        </authorList>
    </citation>
    <scope>NUCLEOTIDE SEQUENCE [LARGE SCALE GENOMIC DNA]</scope>
    <source>
        <strain evidence="7 8">YOKOZUNA-1</strain>
    </source>
</reference>
<keyword evidence="4" id="KW-0862">Zinc</keyword>
<feature type="domain" description="HAT C-terminal dimerisation" evidence="6">
    <location>
        <begin position="92"/>
        <end position="171"/>
    </location>
</feature>
<dbReference type="SUPFAM" id="SSF53098">
    <property type="entry name" value="Ribonuclease H-like"/>
    <property type="match status" value="1"/>
</dbReference>
<dbReference type="GO" id="GO:0008270">
    <property type="term" value="F:zinc ion binding"/>
    <property type="evidence" value="ECO:0007669"/>
    <property type="project" value="UniProtKB-KW"/>
</dbReference>
<evidence type="ECO:0000313" key="7">
    <source>
        <dbReference type="EMBL" id="GAV04295.1"/>
    </source>
</evidence>
<evidence type="ECO:0000256" key="1">
    <source>
        <dbReference type="ARBA" id="ARBA00004123"/>
    </source>
</evidence>
<keyword evidence="8" id="KW-1185">Reference proteome</keyword>
<evidence type="ECO:0000259" key="6">
    <source>
        <dbReference type="Pfam" id="PF05699"/>
    </source>
</evidence>
<dbReference type="AlphaFoldDB" id="A0A1D1VRW2"/>
<proteinExistence type="predicted"/>
<accession>A0A1D1VRW2</accession>
<keyword evidence="5" id="KW-0539">Nucleus</keyword>
<comment type="subcellular location">
    <subcellularLocation>
        <location evidence="1">Nucleus</location>
    </subcellularLocation>
</comment>
<protein>
    <recommendedName>
        <fullName evidence="6">HAT C-terminal dimerisation domain-containing protein</fullName>
    </recommendedName>
</protein>